<dbReference type="InterPro" id="IPR001851">
    <property type="entry name" value="ABC_transp_permease"/>
</dbReference>
<feature type="transmembrane region" description="Helical" evidence="9">
    <location>
        <begin position="296"/>
        <end position="315"/>
    </location>
</feature>
<evidence type="ECO:0000313" key="10">
    <source>
        <dbReference type="EMBL" id="NYD44711.1"/>
    </source>
</evidence>
<feature type="transmembrane region" description="Helical" evidence="9">
    <location>
        <begin position="45"/>
        <end position="65"/>
    </location>
</feature>
<feature type="transmembrane region" description="Helical" evidence="9">
    <location>
        <begin position="97"/>
        <end position="115"/>
    </location>
</feature>
<keyword evidence="11" id="KW-1185">Reference proteome</keyword>
<dbReference type="Proteomes" id="UP000529783">
    <property type="component" value="Unassembled WGS sequence"/>
</dbReference>
<feature type="transmembrane region" description="Helical" evidence="9">
    <location>
        <begin position="242"/>
        <end position="265"/>
    </location>
</feature>
<keyword evidence="2" id="KW-0813">Transport</keyword>
<comment type="caution">
    <text evidence="10">The sequence shown here is derived from an EMBL/GenBank/DDBJ whole genome shotgun (WGS) entry which is preliminary data.</text>
</comment>
<sequence>MSRTVSTGHGQGSVQPQESDSRLASEAAGGTGRPRSPLGETFGRYMVPLLFLVLTAYFAITLPNFRTSVNLVSMADAQSIILMLAIVGCFQLRMGEFDLSIVSTMVLSGALVARLTQEGHGLTTCLLAVGLAALVIGTLAGFLVVVLGVDAFVTTLGINTLTSGLVYWVTGSTAVVTVPDPIVSLARTEVLGLTSATWSGWLFVVVAWYVFDFTPLGRHLLFVGGNRDVARLAGVGVDRIRFLGFVGAAIVAAFIGLLLLGQLGAADPSTTNQYLLPPFAAVFLGAATIRLNQFNALGTLFALYLLAVGVTGLQLMGAPTWVSSAFNGIALVVAVTLARLAGRKLVTA</sequence>
<feature type="transmembrane region" description="Helical" evidence="9">
    <location>
        <begin position="321"/>
        <end position="342"/>
    </location>
</feature>
<keyword evidence="3" id="KW-1003">Cell membrane</keyword>
<evidence type="ECO:0000256" key="7">
    <source>
        <dbReference type="ARBA" id="ARBA00023136"/>
    </source>
</evidence>
<protein>
    <submittedName>
        <fullName evidence="10">Ribose transport system permease protein</fullName>
    </submittedName>
</protein>
<organism evidence="10 11">
    <name type="scientific">Actinomadura luteofluorescens</name>
    <dbReference type="NCBI Taxonomy" id="46163"/>
    <lineage>
        <taxon>Bacteria</taxon>
        <taxon>Bacillati</taxon>
        <taxon>Actinomycetota</taxon>
        <taxon>Actinomycetes</taxon>
        <taxon>Streptosporangiales</taxon>
        <taxon>Thermomonosporaceae</taxon>
        <taxon>Actinomadura</taxon>
    </lineage>
</organism>
<comment type="subcellular location">
    <subcellularLocation>
        <location evidence="1">Cell membrane</location>
        <topology evidence="1">Multi-pass membrane protein</topology>
    </subcellularLocation>
</comment>
<dbReference type="PANTHER" id="PTHR32196:SF21">
    <property type="entry name" value="ABC TRANSPORTER PERMEASE PROTEIN YPHD-RELATED"/>
    <property type="match status" value="1"/>
</dbReference>
<dbReference type="EMBL" id="JACCBA010000001">
    <property type="protein sequence ID" value="NYD44711.1"/>
    <property type="molecule type" value="Genomic_DNA"/>
</dbReference>
<accession>A0A7Y9EBI4</accession>
<dbReference type="GO" id="GO:0005886">
    <property type="term" value="C:plasma membrane"/>
    <property type="evidence" value="ECO:0007669"/>
    <property type="project" value="UniProtKB-SubCell"/>
</dbReference>
<feature type="transmembrane region" description="Helical" evidence="9">
    <location>
        <begin position="271"/>
        <end position="289"/>
    </location>
</feature>
<dbReference type="PANTHER" id="PTHR32196">
    <property type="entry name" value="ABC TRANSPORTER PERMEASE PROTEIN YPHD-RELATED-RELATED"/>
    <property type="match status" value="1"/>
</dbReference>
<evidence type="ECO:0000256" key="3">
    <source>
        <dbReference type="ARBA" id="ARBA00022475"/>
    </source>
</evidence>
<dbReference type="CDD" id="cd06579">
    <property type="entry name" value="TM_PBP1_transp_AraH_like"/>
    <property type="match status" value="1"/>
</dbReference>
<evidence type="ECO:0000256" key="1">
    <source>
        <dbReference type="ARBA" id="ARBA00004651"/>
    </source>
</evidence>
<name>A0A7Y9EBI4_9ACTN</name>
<keyword evidence="4" id="KW-0997">Cell inner membrane</keyword>
<evidence type="ECO:0000256" key="8">
    <source>
        <dbReference type="SAM" id="MobiDB-lite"/>
    </source>
</evidence>
<feature type="transmembrane region" description="Helical" evidence="9">
    <location>
        <begin position="165"/>
        <end position="186"/>
    </location>
</feature>
<feature type="transmembrane region" description="Helical" evidence="9">
    <location>
        <begin position="127"/>
        <end position="153"/>
    </location>
</feature>
<keyword evidence="5 9" id="KW-0812">Transmembrane</keyword>
<proteinExistence type="predicted"/>
<dbReference type="AlphaFoldDB" id="A0A7Y9EBI4"/>
<evidence type="ECO:0000256" key="5">
    <source>
        <dbReference type="ARBA" id="ARBA00022692"/>
    </source>
</evidence>
<dbReference type="GO" id="GO:0022857">
    <property type="term" value="F:transmembrane transporter activity"/>
    <property type="evidence" value="ECO:0007669"/>
    <property type="project" value="InterPro"/>
</dbReference>
<feature type="transmembrane region" description="Helical" evidence="9">
    <location>
        <begin position="198"/>
        <end position="221"/>
    </location>
</feature>
<feature type="compositionally biased region" description="Polar residues" evidence="8">
    <location>
        <begin position="1"/>
        <end position="18"/>
    </location>
</feature>
<keyword evidence="6 9" id="KW-1133">Transmembrane helix</keyword>
<feature type="transmembrane region" description="Helical" evidence="9">
    <location>
        <begin position="71"/>
        <end position="90"/>
    </location>
</feature>
<evidence type="ECO:0000256" key="6">
    <source>
        <dbReference type="ARBA" id="ARBA00022989"/>
    </source>
</evidence>
<feature type="region of interest" description="Disordered" evidence="8">
    <location>
        <begin position="1"/>
        <end position="36"/>
    </location>
</feature>
<evidence type="ECO:0000256" key="9">
    <source>
        <dbReference type="SAM" id="Phobius"/>
    </source>
</evidence>
<evidence type="ECO:0000256" key="2">
    <source>
        <dbReference type="ARBA" id="ARBA00022448"/>
    </source>
</evidence>
<evidence type="ECO:0000313" key="11">
    <source>
        <dbReference type="Proteomes" id="UP000529783"/>
    </source>
</evidence>
<dbReference type="RefSeq" id="WP_179842259.1">
    <property type="nucleotide sequence ID" value="NZ_JACCBA010000001.1"/>
</dbReference>
<gene>
    <name evidence="10" type="ORF">BJY14_000694</name>
</gene>
<evidence type="ECO:0000256" key="4">
    <source>
        <dbReference type="ARBA" id="ARBA00022519"/>
    </source>
</evidence>
<keyword evidence="7 9" id="KW-0472">Membrane</keyword>
<dbReference type="Pfam" id="PF02653">
    <property type="entry name" value="BPD_transp_2"/>
    <property type="match status" value="1"/>
</dbReference>
<reference evidence="10 11" key="1">
    <citation type="submission" date="2020-07" db="EMBL/GenBank/DDBJ databases">
        <title>Sequencing the genomes of 1000 actinobacteria strains.</title>
        <authorList>
            <person name="Klenk H.-P."/>
        </authorList>
    </citation>
    <scope>NUCLEOTIDE SEQUENCE [LARGE SCALE GENOMIC DNA]</scope>
    <source>
        <strain evidence="10 11">DSM 40398</strain>
    </source>
</reference>